<dbReference type="GO" id="GO:0006281">
    <property type="term" value="P:DNA repair"/>
    <property type="evidence" value="ECO:0007669"/>
    <property type="project" value="UniProtKB-ARBA"/>
</dbReference>
<keyword evidence="1" id="KW-0479">Metal-binding</keyword>
<reference evidence="3" key="1">
    <citation type="submission" date="2021-02" db="EMBL/GenBank/DDBJ databases">
        <authorList>
            <person name="Nowell W R."/>
        </authorList>
    </citation>
    <scope>NUCLEOTIDE SEQUENCE</scope>
</reference>
<accession>A0A815WC33</accession>
<comment type="caution">
    <text evidence="3">The sequence shown here is derived from an EMBL/GenBank/DDBJ whole genome shotgun (WGS) entry which is preliminary data.</text>
</comment>
<dbReference type="InterPro" id="IPR019080">
    <property type="entry name" value="YqaJ_viral_recombinase"/>
</dbReference>
<dbReference type="InterPro" id="IPR007527">
    <property type="entry name" value="Znf_SWIM"/>
</dbReference>
<gene>
    <name evidence="3" type="ORF">EDS130_LOCUS45487</name>
</gene>
<dbReference type="InterPro" id="IPR011335">
    <property type="entry name" value="Restrct_endonuc-II-like"/>
</dbReference>
<dbReference type="PROSITE" id="PS50966">
    <property type="entry name" value="ZF_SWIM"/>
    <property type="match status" value="1"/>
</dbReference>
<keyword evidence="1" id="KW-0863">Zinc-finger</keyword>
<dbReference type="OrthoDB" id="9974584at2759"/>
<dbReference type="GO" id="GO:0008270">
    <property type="term" value="F:zinc ion binding"/>
    <property type="evidence" value="ECO:0007669"/>
    <property type="project" value="UniProtKB-KW"/>
</dbReference>
<sequence>MSSSPSYVISIVDYKRPFNVDIGSITEYFSSVLASDGNLNRGALKNGNLLFNDHFIHNITIVRDYAKRTISAKCRAQMKKSTTYQLNMTININRPADILNATCECVAGKGERAACKHLAALCFALLDYDNKKLYESCTQRLQEWHQPTRKSSKPVNLLDINFTRMNHDKNEDEKPKYLQFLTSDIYIPEASTVLSRLLIKYDQRALGAVNLLLPKQAAVTRIPLPSRIIAQTSSPVVLPDLALNIFKYYMDHIDILCNEIDALEKHTQGQASCADWHEARRKRISSTNVHSIVTRTHDFEKLAQSMLQQHHNKLHSNLAVRHGILNEEACRRRYVVERSKDNVCSTTFPCGLVVDPTAPYLCCSPDAIVMEKINDEVSFGILECKCVYADPGATWDDVIFTRENFCLDRHAGHLRLRADHPYYYQLITLLGILDLPWIDICVMKNEDIFIQRLINDYYVWSNVKQKLTSFYFRFLLPEIVRLI</sequence>
<dbReference type="AlphaFoldDB" id="A0A815WC33"/>
<evidence type="ECO:0000313" key="3">
    <source>
        <dbReference type="EMBL" id="CAF1543413.1"/>
    </source>
</evidence>
<dbReference type="Gene3D" id="3.90.320.10">
    <property type="match status" value="1"/>
</dbReference>
<dbReference type="EMBL" id="CAJNOJ010001123">
    <property type="protein sequence ID" value="CAF1543413.1"/>
    <property type="molecule type" value="Genomic_DNA"/>
</dbReference>
<keyword evidence="1" id="KW-0862">Zinc</keyword>
<protein>
    <recommendedName>
        <fullName evidence="2">SWIM-type domain-containing protein</fullName>
    </recommendedName>
</protein>
<dbReference type="CDD" id="cd22343">
    <property type="entry name" value="PDDEXK_lambda_exonuclease-like"/>
    <property type="match status" value="1"/>
</dbReference>
<evidence type="ECO:0000259" key="2">
    <source>
        <dbReference type="PROSITE" id="PS50966"/>
    </source>
</evidence>
<feature type="domain" description="SWIM-type" evidence="2">
    <location>
        <begin position="88"/>
        <end position="126"/>
    </location>
</feature>
<dbReference type="PANTHER" id="PTHR47526">
    <property type="entry name" value="ATP-DEPENDENT DNA HELICASE"/>
    <property type="match status" value="1"/>
</dbReference>
<evidence type="ECO:0000256" key="1">
    <source>
        <dbReference type="PROSITE-ProRule" id="PRU00325"/>
    </source>
</evidence>
<dbReference type="InterPro" id="IPR011604">
    <property type="entry name" value="PDDEXK-like_dom_sf"/>
</dbReference>
<proteinExistence type="predicted"/>
<dbReference type="PANTHER" id="PTHR47526:SF3">
    <property type="entry name" value="PHD-TYPE DOMAIN-CONTAINING PROTEIN"/>
    <property type="match status" value="1"/>
</dbReference>
<dbReference type="Pfam" id="PF09588">
    <property type="entry name" value="YqaJ"/>
    <property type="match status" value="1"/>
</dbReference>
<organism evidence="3 4">
    <name type="scientific">Adineta ricciae</name>
    <name type="common">Rotifer</name>
    <dbReference type="NCBI Taxonomy" id="249248"/>
    <lineage>
        <taxon>Eukaryota</taxon>
        <taxon>Metazoa</taxon>
        <taxon>Spiralia</taxon>
        <taxon>Gnathifera</taxon>
        <taxon>Rotifera</taxon>
        <taxon>Eurotatoria</taxon>
        <taxon>Bdelloidea</taxon>
        <taxon>Adinetida</taxon>
        <taxon>Adinetidae</taxon>
        <taxon>Adineta</taxon>
    </lineage>
</organism>
<evidence type="ECO:0000313" key="4">
    <source>
        <dbReference type="Proteomes" id="UP000663852"/>
    </source>
</evidence>
<dbReference type="Proteomes" id="UP000663852">
    <property type="component" value="Unassembled WGS sequence"/>
</dbReference>
<name>A0A815WC33_ADIRI</name>
<dbReference type="SUPFAM" id="SSF52980">
    <property type="entry name" value="Restriction endonuclease-like"/>
    <property type="match status" value="1"/>
</dbReference>